<accession>A0A8J3PG42</accession>
<dbReference type="InterPro" id="IPR009057">
    <property type="entry name" value="Homeodomain-like_sf"/>
</dbReference>
<comment type="caution">
    <text evidence="6">The sequence shown here is derived from an EMBL/GenBank/DDBJ whole genome shotgun (WGS) entry which is preliminary data.</text>
</comment>
<dbReference type="EMBL" id="BONJ01000017">
    <property type="protein sequence ID" value="GIG15018.1"/>
    <property type="molecule type" value="Genomic_DNA"/>
</dbReference>
<evidence type="ECO:0000259" key="5">
    <source>
        <dbReference type="PROSITE" id="PS50977"/>
    </source>
</evidence>
<evidence type="ECO:0000313" key="6">
    <source>
        <dbReference type="EMBL" id="GIG15018.1"/>
    </source>
</evidence>
<dbReference type="GO" id="GO:0003700">
    <property type="term" value="F:DNA-binding transcription factor activity"/>
    <property type="evidence" value="ECO:0007669"/>
    <property type="project" value="TreeGrafter"/>
</dbReference>
<reference evidence="6" key="1">
    <citation type="submission" date="2021-01" db="EMBL/GenBank/DDBJ databases">
        <title>Whole genome shotgun sequence of Catellatospora methionotrophica NBRC 14553.</title>
        <authorList>
            <person name="Komaki H."/>
            <person name="Tamura T."/>
        </authorList>
    </citation>
    <scope>NUCLEOTIDE SEQUENCE</scope>
    <source>
        <strain evidence="6">NBRC 14553</strain>
    </source>
</reference>
<dbReference type="InterPro" id="IPR050109">
    <property type="entry name" value="HTH-type_TetR-like_transc_reg"/>
</dbReference>
<gene>
    <name evidence="6" type="ORF">Cme02nite_33500</name>
</gene>
<dbReference type="InterPro" id="IPR001647">
    <property type="entry name" value="HTH_TetR"/>
</dbReference>
<dbReference type="AlphaFoldDB" id="A0A8J3PG42"/>
<dbReference type="PRINTS" id="PR00455">
    <property type="entry name" value="HTHTETR"/>
</dbReference>
<sequence>MTTRRPANRGPGAAVENRLALVAAAAEVFAEQGIDAPLNAVAKRAGVGQGVLYRHFPDRVSLALAAFGTNVAEIEALAAEPGCGVDDLCAALTRQMIDSVAFVDLVTSADRDPRLEAIHDRVRTALVGAVDRARQEQVLRPAVDVDDVMLAVGMIASLVAKVPETERRTTAEAAWSLLDRGLRP</sequence>
<keyword evidence="1" id="KW-0805">Transcription regulation</keyword>
<name>A0A8J3PG42_9ACTN</name>
<organism evidence="6 7">
    <name type="scientific">Catellatospora methionotrophica</name>
    <dbReference type="NCBI Taxonomy" id="121620"/>
    <lineage>
        <taxon>Bacteria</taxon>
        <taxon>Bacillati</taxon>
        <taxon>Actinomycetota</taxon>
        <taxon>Actinomycetes</taxon>
        <taxon>Micromonosporales</taxon>
        <taxon>Micromonosporaceae</taxon>
        <taxon>Catellatospora</taxon>
    </lineage>
</organism>
<dbReference type="GO" id="GO:0000976">
    <property type="term" value="F:transcription cis-regulatory region binding"/>
    <property type="evidence" value="ECO:0007669"/>
    <property type="project" value="TreeGrafter"/>
</dbReference>
<dbReference type="Proteomes" id="UP000660339">
    <property type="component" value="Unassembled WGS sequence"/>
</dbReference>
<feature type="DNA-binding region" description="H-T-H motif" evidence="4">
    <location>
        <begin position="37"/>
        <end position="56"/>
    </location>
</feature>
<dbReference type="SUPFAM" id="SSF48498">
    <property type="entry name" value="Tetracyclin repressor-like, C-terminal domain"/>
    <property type="match status" value="1"/>
</dbReference>
<dbReference type="PANTHER" id="PTHR30055">
    <property type="entry name" value="HTH-TYPE TRANSCRIPTIONAL REGULATOR RUTR"/>
    <property type="match status" value="1"/>
</dbReference>
<evidence type="ECO:0000256" key="1">
    <source>
        <dbReference type="ARBA" id="ARBA00023015"/>
    </source>
</evidence>
<dbReference type="PANTHER" id="PTHR30055:SF234">
    <property type="entry name" value="HTH-TYPE TRANSCRIPTIONAL REGULATOR BETI"/>
    <property type="match status" value="1"/>
</dbReference>
<feature type="domain" description="HTH tetR-type" evidence="5">
    <location>
        <begin position="15"/>
        <end position="74"/>
    </location>
</feature>
<evidence type="ECO:0000256" key="2">
    <source>
        <dbReference type="ARBA" id="ARBA00023125"/>
    </source>
</evidence>
<protein>
    <submittedName>
        <fullName evidence="6">TetR family transcriptional regulator</fullName>
    </submittedName>
</protein>
<dbReference type="InterPro" id="IPR036271">
    <property type="entry name" value="Tet_transcr_reg_TetR-rel_C_sf"/>
</dbReference>
<proteinExistence type="predicted"/>
<dbReference type="RefSeq" id="WP_166378690.1">
    <property type="nucleotide sequence ID" value="NZ_BAAATT010000007.1"/>
</dbReference>
<dbReference type="Gene3D" id="1.10.357.10">
    <property type="entry name" value="Tetracycline Repressor, domain 2"/>
    <property type="match status" value="1"/>
</dbReference>
<keyword evidence="7" id="KW-1185">Reference proteome</keyword>
<dbReference type="PROSITE" id="PS50977">
    <property type="entry name" value="HTH_TETR_2"/>
    <property type="match status" value="1"/>
</dbReference>
<evidence type="ECO:0000256" key="4">
    <source>
        <dbReference type="PROSITE-ProRule" id="PRU00335"/>
    </source>
</evidence>
<dbReference type="SUPFAM" id="SSF46689">
    <property type="entry name" value="Homeodomain-like"/>
    <property type="match status" value="1"/>
</dbReference>
<keyword evidence="3" id="KW-0804">Transcription</keyword>
<keyword evidence="2 4" id="KW-0238">DNA-binding</keyword>
<evidence type="ECO:0000313" key="7">
    <source>
        <dbReference type="Proteomes" id="UP000660339"/>
    </source>
</evidence>
<dbReference type="Pfam" id="PF00440">
    <property type="entry name" value="TetR_N"/>
    <property type="match status" value="1"/>
</dbReference>
<evidence type="ECO:0000256" key="3">
    <source>
        <dbReference type="ARBA" id="ARBA00023163"/>
    </source>
</evidence>